<feature type="chain" id="PRO_5015918626" description="Lipoprotein" evidence="1">
    <location>
        <begin position="23"/>
        <end position="75"/>
    </location>
</feature>
<dbReference type="Proteomes" id="UP000249557">
    <property type="component" value="Unassembled WGS sequence"/>
</dbReference>
<feature type="signal peptide" evidence="1">
    <location>
        <begin position="1"/>
        <end position="22"/>
    </location>
</feature>
<comment type="caution">
    <text evidence="2">The sequence shown here is derived from an EMBL/GenBank/DDBJ whole genome shotgun (WGS) entry which is preliminary data.</text>
</comment>
<keyword evidence="1" id="KW-0732">Signal</keyword>
<sequence length="75" mass="7832">MKRNLKSFTLGLITCAAFFSLAACGDGALKRQFTVGGVYSICKPDGYPVVCFADADGKDGGLFCMPLSEVGGKCL</sequence>
<proteinExistence type="predicted"/>
<organism evidence="2 3">
    <name type="scientific">Micavibrio aeruginosavorus</name>
    <dbReference type="NCBI Taxonomy" id="349221"/>
    <lineage>
        <taxon>Bacteria</taxon>
        <taxon>Pseudomonadati</taxon>
        <taxon>Bdellovibrionota</taxon>
        <taxon>Bdellovibrionia</taxon>
        <taxon>Bdellovibrionales</taxon>
        <taxon>Pseudobdellovibrionaceae</taxon>
        <taxon>Micavibrio</taxon>
    </lineage>
</organism>
<reference evidence="2 3" key="1">
    <citation type="submission" date="2017-08" db="EMBL/GenBank/DDBJ databases">
        <title>Infants hospitalized years apart are colonized by the same room-sourced microbial strains.</title>
        <authorList>
            <person name="Brooks B."/>
            <person name="Olm M.R."/>
            <person name="Firek B.A."/>
            <person name="Baker R."/>
            <person name="Thomas B.C."/>
            <person name="Morowitz M.J."/>
            <person name="Banfield J.F."/>
        </authorList>
    </citation>
    <scope>NUCLEOTIDE SEQUENCE [LARGE SCALE GENOMIC DNA]</scope>
    <source>
        <strain evidence="2">S2_018_000_R2_104</strain>
    </source>
</reference>
<evidence type="ECO:0000313" key="3">
    <source>
        <dbReference type="Proteomes" id="UP000249557"/>
    </source>
</evidence>
<name>A0A2W5BFN4_9BACT</name>
<evidence type="ECO:0000256" key="1">
    <source>
        <dbReference type="SAM" id="SignalP"/>
    </source>
</evidence>
<evidence type="ECO:0008006" key="4">
    <source>
        <dbReference type="Google" id="ProtNLM"/>
    </source>
</evidence>
<dbReference type="EMBL" id="QFNK01000343">
    <property type="protein sequence ID" value="PZO79908.1"/>
    <property type="molecule type" value="Genomic_DNA"/>
</dbReference>
<evidence type="ECO:0000313" key="2">
    <source>
        <dbReference type="EMBL" id="PZO79908.1"/>
    </source>
</evidence>
<gene>
    <name evidence="2" type="ORF">DI626_11420</name>
</gene>
<protein>
    <recommendedName>
        <fullName evidence="4">Lipoprotein</fullName>
    </recommendedName>
</protein>
<dbReference type="AlphaFoldDB" id="A0A2W5BFN4"/>
<dbReference type="PROSITE" id="PS51257">
    <property type="entry name" value="PROKAR_LIPOPROTEIN"/>
    <property type="match status" value="1"/>
</dbReference>
<accession>A0A2W5BFN4</accession>